<dbReference type="SMART" id="SM00323">
    <property type="entry name" value="RasGAP"/>
    <property type="match status" value="1"/>
</dbReference>
<dbReference type="InterPro" id="IPR023152">
    <property type="entry name" value="RasGAP_CS"/>
</dbReference>
<organism evidence="4 5">
    <name type="scientific">Merluccius polli</name>
    <name type="common">Benguela hake</name>
    <name type="synonym">Merluccius cadenati</name>
    <dbReference type="NCBI Taxonomy" id="89951"/>
    <lineage>
        <taxon>Eukaryota</taxon>
        <taxon>Metazoa</taxon>
        <taxon>Chordata</taxon>
        <taxon>Craniata</taxon>
        <taxon>Vertebrata</taxon>
        <taxon>Euteleostomi</taxon>
        <taxon>Actinopterygii</taxon>
        <taxon>Neopterygii</taxon>
        <taxon>Teleostei</taxon>
        <taxon>Neoteleostei</taxon>
        <taxon>Acanthomorphata</taxon>
        <taxon>Zeiogadaria</taxon>
        <taxon>Gadariae</taxon>
        <taxon>Gadiformes</taxon>
        <taxon>Gadoidei</taxon>
        <taxon>Merlucciidae</taxon>
        <taxon>Merluccius</taxon>
    </lineage>
</organism>
<evidence type="ECO:0000256" key="2">
    <source>
        <dbReference type="ARBA" id="ARBA00022553"/>
    </source>
</evidence>
<dbReference type="PANTHER" id="PTHR10194:SF142">
    <property type="entry name" value="NEUROFIBROMIN"/>
    <property type="match status" value="1"/>
</dbReference>
<dbReference type="AlphaFoldDB" id="A0AA47M941"/>
<dbReference type="Proteomes" id="UP001174136">
    <property type="component" value="Unassembled WGS sequence"/>
</dbReference>
<dbReference type="Gene3D" id="3.40.525.10">
    <property type="entry name" value="CRAL-TRIO lipid binding domain"/>
    <property type="match status" value="1"/>
</dbReference>
<dbReference type="FunFam" id="1.10.506.10:FF:000014">
    <property type="entry name" value="Neurofibromin 1"/>
    <property type="match status" value="1"/>
</dbReference>
<evidence type="ECO:0000256" key="1">
    <source>
        <dbReference type="ARBA" id="ARBA00022468"/>
    </source>
</evidence>
<dbReference type="PANTHER" id="PTHR10194">
    <property type="entry name" value="RAS GTPASE-ACTIVATING PROTEINS"/>
    <property type="match status" value="1"/>
</dbReference>
<keyword evidence="5" id="KW-1185">Reference proteome</keyword>
<reference evidence="4" key="1">
    <citation type="journal article" date="2023" name="Front. Mar. Sci.">
        <title>A new Merluccius polli reference genome to investigate the effects of global change in West African waters.</title>
        <authorList>
            <person name="Mateo J.L."/>
            <person name="Blanco-Fernandez C."/>
            <person name="Garcia-Vazquez E."/>
            <person name="Machado-Schiaffino G."/>
        </authorList>
    </citation>
    <scope>NUCLEOTIDE SEQUENCE</scope>
    <source>
        <strain evidence="4">C29</strain>
        <tissue evidence="4">Fin</tissue>
    </source>
</reference>
<dbReference type="InterPro" id="IPR008936">
    <property type="entry name" value="Rho_GTPase_activation_prot"/>
</dbReference>
<name>A0AA47M941_MERPO</name>
<dbReference type="InterPro" id="IPR001936">
    <property type="entry name" value="RasGAP_dom"/>
</dbReference>
<dbReference type="EMBL" id="JAOPHQ010005406">
    <property type="protein sequence ID" value="KAK0135821.1"/>
    <property type="molecule type" value="Genomic_DNA"/>
</dbReference>
<accession>A0AA47M941</accession>
<gene>
    <name evidence="4" type="primary">NF1_1</name>
    <name evidence="4" type="ORF">N1851_028318</name>
</gene>
<sequence length="333" mass="37981">MTAVSYFQRKPEVFKDDLQGDISQQFSAGTDSGRFVNFSKCFDSFSIGQQLTLFIQNLFLITDHFKWAKSGPLQMQLVDRHADVALKKHFGGTDPATFWLQMVLETAFPAFNVVSQRFPQNSIGAVGSAMFLRFVNPAIVSPYEAGILDKKPLPRIERGLKLMSKILQSIANHVLFTKEEHMRPFNDFVKCNFDAARRFFLDIASDSPPSDSVNHSLSFISDGNVLALHRLLWNNEERIGQYLSSNRDHKAVGRRPFDKMATLLAYLGPPEHKPVADTHWSSLNLTSSKFEEFMTRHQVHEKEEFKALKTLNIFYQAGTSKMGNPVFYYVARR</sequence>
<dbReference type="Gene3D" id="1.10.506.10">
    <property type="entry name" value="GTPase Activation - p120gap, domain 1"/>
    <property type="match status" value="1"/>
</dbReference>
<dbReference type="InterPro" id="IPR039360">
    <property type="entry name" value="Ras_GTPase"/>
</dbReference>
<keyword evidence="2" id="KW-0597">Phosphoprotein</keyword>
<protein>
    <submittedName>
        <fullName evidence="4">Neurofibromin</fullName>
    </submittedName>
</protein>
<feature type="domain" description="Ras-GAP" evidence="3">
    <location>
        <begin position="112"/>
        <end position="172"/>
    </location>
</feature>
<dbReference type="PROSITE" id="PS00509">
    <property type="entry name" value="RAS_GTPASE_ACTIV_1"/>
    <property type="match status" value="1"/>
</dbReference>
<dbReference type="GO" id="GO:0005096">
    <property type="term" value="F:GTPase activator activity"/>
    <property type="evidence" value="ECO:0007669"/>
    <property type="project" value="UniProtKB-KW"/>
</dbReference>
<evidence type="ECO:0000313" key="5">
    <source>
        <dbReference type="Proteomes" id="UP001174136"/>
    </source>
</evidence>
<dbReference type="Pfam" id="PF00616">
    <property type="entry name" value="RasGAP"/>
    <property type="match status" value="1"/>
</dbReference>
<dbReference type="InterPro" id="IPR036865">
    <property type="entry name" value="CRAL-TRIO_dom_sf"/>
</dbReference>
<keyword evidence="1" id="KW-0343">GTPase activation</keyword>
<evidence type="ECO:0000259" key="3">
    <source>
        <dbReference type="PROSITE" id="PS50018"/>
    </source>
</evidence>
<dbReference type="PROSITE" id="PS50018">
    <property type="entry name" value="RAS_GTPASE_ACTIV_2"/>
    <property type="match status" value="1"/>
</dbReference>
<evidence type="ECO:0000313" key="4">
    <source>
        <dbReference type="EMBL" id="KAK0135821.1"/>
    </source>
</evidence>
<dbReference type="SUPFAM" id="SSF48350">
    <property type="entry name" value="GTPase activation domain, GAP"/>
    <property type="match status" value="1"/>
</dbReference>
<comment type="caution">
    <text evidence="4">The sequence shown here is derived from an EMBL/GenBank/DDBJ whole genome shotgun (WGS) entry which is preliminary data.</text>
</comment>
<proteinExistence type="predicted"/>